<evidence type="ECO:0000256" key="3">
    <source>
        <dbReference type="ARBA" id="ARBA00023163"/>
    </source>
</evidence>
<evidence type="ECO:0000256" key="1">
    <source>
        <dbReference type="ARBA" id="ARBA00023015"/>
    </source>
</evidence>
<accession>A0A552VDW2</accession>
<dbReference type="SUPFAM" id="SSF46785">
    <property type="entry name" value="Winged helix' DNA-binding domain"/>
    <property type="match status" value="1"/>
</dbReference>
<dbReference type="InterPro" id="IPR036390">
    <property type="entry name" value="WH_DNA-bd_sf"/>
</dbReference>
<evidence type="ECO:0000256" key="2">
    <source>
        <dbReference type="ARBA" id="ARBA00023125"/>
    </source>
</evidence>
<dbReference type="InterPro" id="IPR000524">
    <property type="entry name" value="Tscrpt_reg_HTH_GntR"/>
</dbReference>
<organism evidence="5 6">
    <name type="scientific">Criibacterium bergeronii</name>
    <dbReference type="NCBI Taxonomy" id="1871336"/>
    <lineage>
        <taxon>Bacteria</taxon>
        <taxon>Bacillati</taxon>
        <taxon>Bacillota</taxon>
        <taxon>Clostridia</taxon>
        <taxon>Peptostreptococcales</taxon>
        <taxon>Filifactoraceae</taxon>
        <taxon>Criibacterium</taxon>
    </lineage>
</organism>
<dbReference type="PROSITE" id="PS50949">
    <property type="entry name" value="HTH_GNTR"/>
    <property type="match status" value="1"/>
</dbReference>
<dbReference type="GO" id="GO:0003677">
    <property type="term" value="F:DNA binding"/>
    <property type="evidence" value="ECO:0007669"/>
    <property type="project" value="UniProtKB-KW"/>
</dbReference>
<dbReference type="Pfam" id="PF00392">
    <property type="entry name" value="GntR"/>
    <property type="match status" value="1"/>
</dbReference>
<feature type="domain" description="HTH gntR-type" evidence="4">
    <location>
        <begin position="10"/>
        <end position="78"/>
    </location>
</feature>
<dbReference type="PANTHER" id="PTHR38445">
    <property type="entry name" value="HTH-TYPE TRANSCRIPTIONAL REPRESSOR YTRA"/>
    <property type="match status" value="1"/>
</dbReference>
<keyword evidence="1" id="KW-0805">Transcription regulation</keyword>
<dbReference type="CDD" id="cd07377">
    <property type="entry name" value="WHTH_GntR"/>
    <property type="match status" value="1"/>
</dbReference>
<evidence type="ECO:0000313" key="6">
    <source>
        <dbReference type="Proteomes" id="UP000319424"/>
    </source>
</evidence>
<gene>
    <name evidence="5" type="ORF">FL857_00835</name>
</gene>
<dbReference type="GO" id="GO:0003700">
    <property type="term" value="F:DNA-binding transcription factor activity"/>
    <property type="evidence" value="ECO:0007669"/>
    <property type="project" value="InterPro"/>
</dbReference>
<dbReference type="SMART" id="SM00345">
    <property type="entry name" value="HTH_GNTR"/>
    <property type="match status" value="1"/>
</dbReference>
<dbReference type="AlphaFoldDB" id="A0A552VDW2"/>
<name>A0A552VDW2_9FIRM</name>
<reference evidence="5 6" key="1">
    <citation type="submission" date="2019-07" db="EMBL/GenBank/DDBJ databases">
        <title>Criibacterium bergeronii gen. nov., sp. nov. isolated from human clinical samples.</title>
        <authorList>
            <person name="Maheux A.F."/>
            <person name="Boudreau D.K."/>
            <person name="Berube E."/>
            <person name="Brodeur S."/>
            <person name="Bernard K.A."/>
            <person name="Abed J.Y."/>
            <person name="Ducrey E."/>
            <person name="Guay E.F."/>
            <person name="Raymond F."/>
            <person name="Corbeil J."/>
            <person name="Domingo M.-C."/>
            <person name="Roy P.H."/>
            <person name="Boissinot M."/>
            <person name="Tocheva E.I."/>
            <person name="Omar R.F."/>
        </authorList>
    </citation>
    <scope>NUCLEOTIDE SEQUENCE [LARGE SCALE GENOMIC DNA]</scope>
    <source>
        <strain evidence="5 6">CCRI-24246</strain>
    </source>
</reference>
<dbReference type="RefSeq" id="WP_144015367.1">
    <property type="nucleotide sequence ID" value="NZ_VJXW01000001.1"/>
</dbReference>
<keyword evidence="2" id="KW-0238">DNA-binding</keyword>
<dbReference type="Gene3D" id="1.10.10.10">
    <property type="entry name" value="Winged helix-like DNA-binding domain superfamily/Winged helix DNA-binding domain"/>
    <property type="match status" value="1"/>
</dbReference>
<dbReference type="PANTHER" id="PTHR38445:SF9">
    <property type="entry name" value="HTH-TYPE TRANSCRIPTIONAL REPRESSOR YTRA"/>
    <property type="match status" value="1"/>
</dbReference>
<dbReference type="EMBL" id="VJXW01000001">
    <property type="protein sequence ID" value="TRW28663.1"/>
    <property type="molecule type" value="Genomic_DNA"/>
</dbReference>
<keyword evidence="3" id="KW-0804">Transcription</keyword>
<dbReference type="OrthoDB" id="163333at2"/>
<dbReference type="PRINTS" id="PR00035">
    <property type="entry name" value="HTHGNTR"/>
</dbReference>
<comment type="caution">
    <text evidence="5">The sequence shown here is derived from an EMBL/GenBank/DDBJ whole genome shotgun (WGS) entry which is preliminary data.</text>
</comment>
<evidence type="ECO:0000259" key="4">
    <source>
        <dbReference type="PROSITE" id="PS50949"/>
    </source>
</evidence>
<dbReference type="Proteomes" id="UP000319424">
    <property type="component" value="Unassembled WGS sequence"/>
</dbReference>
<dbReference type="InterPro" id="IPR036388">
    <property type="entry name" value="WH-like_DNA-bd_sf"/>
</dbReference>
<protein>
    <submittedName>
        <fullName evidence="5">GntR family transcriptional regulator</fullName>
    </submittedName>
</protein>
<evidence type="ECO:0000313" key="5">
    <source>
        <dbReference type="EMBL" id="TRW28663.1"/>
    </source>
</evidence>
<proteinExistence type="predicted"/>
<sequence>MIEIDVRSRVPIYEQIINSVKHLSLNGVLGADEKLPSVRELSQQMTINPNTVQKAYQELERQGIIYVKRGQGSFVNPTIKAINKEVSMEKIREMLKQVVLECMYLDIDKDELVKIVSETYDKGQQVPNSQTKEENI</sequence>